<dbReference type="SUPFAM" id="SSF53474">
    <property type="entry name" value="alpha/beta-Hydrolases"/>
    <property type="match status" value="1"/>
</dbReference>
<dbReference type="AlphaFoldDB" id="A0A9X3RPZ5"/>
<proteinExistence type="predicted"/>
<dbReference type="RefSeq" id="WP_035007764.1">
    <property type="nucleotide sequence ID" value="NZ_JAKMUV010000003.1"/>
</dbReference>
<name>A0A9X3RPZ5_9CORY</name>
<dbReference type="GO" id="GO:0047372">
    <property type="term" value="F:monoacylglycerol lipase activity"/>
    <property type="evidence" value="ECO:0007669"/>
    <property type="project" value="TreeGrafter"/>
</dbReference>
<sequence length="307" mass="34289">MTSEDPHASDPHTPHATFVHSRGVRLRVDVQGPRYAPLVLFIHGFGGGAFDWHPLMQQLAGEDLRLAAVDLRGYGRSDKTPRGYDLTTAASDMAGVIRGLGYTTAMVVGHGYGGMVAWTLVAHHPDRVRRFITLSSVNPLLRFRGILAQPFSQPHFARRILSAQLPRLPERKLLADNAAAAEKIFRAGVAPGFRDTDAYFRNAALRREAMQVDKVAHLSCEYLRWPFRSRFRPEGTRFERTFPDHVEVPLLAIDGSMDPVFDEALAEKSARRAATADRRVLFGVGHYPHVEDPHCIAEIIREQANAR</sequence>
<dbReference type="GO" id="GO:0016020">
    <property type="term" value="C:membrane"/>
    <property type="evidence" value="ECO:0007669"/>
    <property type="project" value="TreeGrafter"/>
</dbReference>
<keyword evidence="2" id="KW-0378">Hydrolase</keyword>
<dbReference type="InterPro" id="IPR050266">
    <property type="entry name" value="AB_hydrolase_sf"/>
</dbReference>
<dbReference type="EMBL" id="JAKMUV010000003">
    <property type="protein sequence ID" value="MCZ9304639.1"/>
    <property type="molecule type" value="Genomic_DNA"/>
</dbReference>
<protein>
    <submittedName>
        <fullName evidence="2">Alpha/beta hydrolase</fullName>
    </submittedName>
</protein>
<comment type="caution">
    <text evidence="2">The sequence shown here is derived from an EMBL/GenBank/DDBJ whole genome shotgun (WGS) entry which is preliminary data.</text>
</comment>
<evidence type="ECO:0000313" key="2">
    <source>
        <dbReference type="EMBL" id="MCZ9304639.1"/>
    </source>
</evidence>
<gene>
    <name evidence="2" type="ORF">L8U58_03675</name>
</gene>
<dbReference type="Proteomes" id="UP001146505">
    <property type="component" value="Unassembled WGS sequence"/>
</dbReference>
<evidence type="ECO:0000313" key="3">
    <source>
        <dbReference type="Proteomes" id="UP001146505"/>
    </source>
</evidence>
<dbReference type="InterPro" id="IPR000639">
    <property type="entry name" value="Epox_hydrolase-like"/>
</dbReference>
<reference evidence="2" key="1">
    <citation type="submission" date="2022-02" db="EMBL/GenBank/DDBJ databases">
        <title>Corynebacterium sp. from urogenital microbiome.</title>
        <authorList>
            <person name="Cappelli E.A."/>
            <person name="Ribeiro T.G."/>
            <person name="Peixe L."/>
        </authorList>
    </citation>
    <scope>NUCLEOTIDE SEQUENCE</scope>
    <source>
        <strain evidence="2">C9Ua_112</strain>
    </source>
</reference>
<dbReference type="Gene3D" id="3.40.50.1820">
    <property type="entry name" value="alpha/beta hydrolase"/>
    <property type="match status" value="1"/>
</dbReference>
<dbReference type="GeneID" id="301812633"/>
<evidence type="ECO:0000259" key="1">
    <source>
        <dbReference type="Pfam" id="PF00561"/>
    </source>
</evidence>
<accession>A0A9X3RPZ5</accession>
<dbReference type="PANTHER" id="PTHR43798">
    <property type="entry name" value="MONOACYLGLYCEROL LIPASE"/>
    <property type="match status" value="1"/>
</dbReference>
<keyword evidence="3" id="KW-1185">Reference proteome</keyword>
<dbReference type="PRINTS" id="PR00412">
    <property type="entry name" value="EPOXHYDRLASE"/>
</dbReference>
<dbReference type="PANTHER" id="PTHR43798:SF33">
    <property type="entry name" value="HYDROLASE, PUTATIVE (AFU_ORTHOLOGUE AFUA_2G14860)-RELATED"/>
    <property type="match status" value="1"/>
</dbReference>
<dbReference type="GO" id="GO:0046464">
    <property type="term" value="P:acylglycerol catabolic process"/>
    <property type="evidence" value="ECO:0007669"/>
    <property type="project" value="TreeGrafter"/>
</dbReference>
<dbReference type="PRINTS" id="PR00111">
    <property type="entry name" value="ABHYDROLASE"/>
</dbReference>
<dbReference type="Pfam" id="PF00561">
    <property type="entry name" value="Abhydrolase_1"/>
    <property type="match status" value="1"/>
</dbReference>
<feature type="domain" description="AB hydrolase-1" evidence="1">
    <location>
        <begin position="37"/>
        <end position="293"/>
    </location>
</feature>
<dbReference type="InterPro" id="IPR029058">
    <property type="entry name" value="AB_hydrolase_fold"/>
</dbReference>
<dbReference type="InterPro" id="IPR000073">
    <property type="entry name" value="AB_hydrolase_1"/>
</dbReference>
<organism evidence="2 3">
    <name type="scientific">Corynebacterium macclintockiae</name>
    <dbReference type="NCBI Taxonomy" id="2913501"/>
    <lineage>
        <taxon>Bacteria</taxon>
        <taxon>Bacillati</taxon>
        <taxon>Actinomycetota</taxon>
        <taxon>Actinomycetes</taxon>
        <taxon>Mycobacteriales</taxon>
        <taxon>Corynebacteriaceae</taxon>
        <taxon>Corynebacterium</taxon>
    </lineage>
</organism>